<accession>A0A9N8HZA0</accession>
<gene>
    <name evidence="2" type="ORF">SEMRO_2214_G319340.1</name>
</gene>
<sequence length="320" mass="35133">MMDTTTLLFPSEDVPPRPPPDLVLPFGPRTFLALVGSFVLVFEVLYSTGQKAGEQDRGNNNDAISKKEGDQNQLQGNIYRRILLSSEEWRMIGWTIYAVSHLIPSDNMDDAFVTAKITMISNVTAFASALVLGWMLCTTRANTGSTTVLQYWGSQPNNNEHNNAPFLLVLAANSMLLTIVGGPGNQLLLLCRVMGMLAIMASLKILGNIRKLGDSWERFARPNPLVYHAGGPMLILGWFLFLIGTTAVTGDSFRQFLLSSSSLVQYIPIYLTLRLQLLLAAGLGMVPIVMLLDEGPELTSMVSDGMVDSMDGSMRMPYFS</sequence>
<keyword evidence="1" id="KW-0812">Transmembrane</keyword>
<evidence type="ECO:0000313" key="2">
    <source>
        <dbReference type="EMBL" id="CAB9528388.1"/>
    </source>
</evidence>
<keyword evidence="1" id="KW-1133">Transmembrane helix</keyword>
<organism evidence="2 3">
    <name type="scientific">Seminavis robusta</name>
    <dbReference type="NCBI Taxonomy" id="568900"/>
    <lineage>
        <taxon>Eukaryota</taxon>
        <taxon>Sar</taxon>
        <taxon>Stramenopiles</taxon>
        <taxon>Ochrophyta</taxon>
        <taxon>Bacillariophyta</taxon>
        <taxon>Bacillariophyceae</taxon>
        <taxon>Bacillariophycidae</taxon>
        <taxon>Naviculales</taxon>
        <taxon>Naviculaceae</taxon>
        <taxon>Seminavis</taxon>
    </lineage>
</organism>
<keyword evidence="3" id="KW-1185">Reference proteome</keyword>
<keyword evidence="1" id="KW-0472">Membrane</keyword>
<evidence type="ECO:0000313" key="3">
    <source>
        <dbReference type="Proteomes" id="UP001153069"/>
    </source>
</evidence>
<feature type="transmembrane region" description="Helical" evidence="1">
    <location>
        <begin position="226"/>
        <end position="249"/>
    </location>
</feature>
<name>A0A9N8HZA0_9STRA</name>
<dbReference type="AlphaFoldDB" id="A0A9N8HZA0"/>
<comment type="caution">
    <text evidence="2">The sequence shown here is derived from an EMBL/GenBank/DDBJ whole genome shotgun (WGS) entry which is preliminary data.</text>
</comment>
<feature type="transmembrane region" description="Helical" evidence="1">
    <location>
        <begin position="26"/>
        <end position="46"/>
    </location>
</feature>
<feature type="transmembrane region" description="Helical" evidence="1">
    <location>
        <begin position="269"/>
        <end position="292"/>
    </location>
</feature>
<feature type="transmembrane region" description="Helical" evidence="1">
    <location>
        <begin position="187"/>
        <end position="206"/>
    </location>
</feature>
<feature type="transmembrane region" description="Helical" evidence="1">
    <location>
        <begin position="164"/>
        <end position="181"/>
    </location>
</feature>
<dbReference type="Proteomes" id="UP001153069">
    <property type="component" value="Unassembled WGS sequence"/>
</dbReference>
<dbReference type="EMBL" id="CAICTM010002212">
    <property type="protein sequence ID" value="CAB9528388.1"/>
    <property type="molecule type" value="Genomic_DNA"/>
</dbReference>
<proteinExistence type="predicted"/>
<reference evidence="2" key="1">
    <citation type="submission" date="2020-06" db="EMBL/GenBank/DDBJ databases">
        <authorList>
            <consortium name="Plant Systems Biology data submission"/>
        </authorList>
    </citation>
    <scope>NUCLEOTIDE SEQUENCE</scope>
    <source>
        <strain evidence="2">D6</strain>
    </source>
</reference>
<protein>
    <submittedName>
        <fullName evidence="2">Uncharacterized protein</fullName>
    </submittedName>
</protein>
<evidence type="ECO:0000256" key="1">
    <source>
        <dbReference type="SAM" id="Phobius"/>
    </source>
</evidence>